<dbReference type="GO" id="GO:0006589">
    <property type="term" value="P:octopamine biosynthetic process"/>
    <property type="evidence" value="ECO:0007669"/>
    <property type="project" value="TreeGrafter"/>
</dbReference>
<feature type="domain" description="Copper type II ascorbate-dependent monooxygenase N-terminal" evidence="1">
    <location>
        <begin position="21"/>
        <end position="115"/>
    </location>
</feature>
<dbReference type="GO" id="GO:0004500">
    <property type="term" value="F:dopamine beta-monooxygenase activity"/>
    <property type="evidence" value="ECO:0007669"/>
    <property type="project" value="InterPro"/>
</dbReference>
<gene>
    <name evidence="2" type="primary">X975_12194</name>
    <name evidence="2" type="ORF">CEXT_95541</name>
</gene>
<dbReference type="Pfam" id="PF01082">
    <property type="entry name" value="Cu2_monooxygen"/>
    <property type="match status" value="1"/>
</dbReference>
<dbReference type="SUPFAM" id="SSF49742">
    <property type="entry name" value="PHM/PNGase F"/>
    <property type="match status" value="1"/>
</dbReference>
<dbReference type="InterPro" id="IPR028460">
    <property type="entry name" value="Tbh/DBH"/>
</dbReference>
<comment type="caution">
    <text evidence="2">The sequence shown here is derived from an EMBL/GenBank/DDBJ whole genome shotgun (WGS) entry which is preliminary data.</text>
</comment>
<name>A0AAV4VFJ8_CAEEX</name>
<keyword evidence="2" id="KW-0503">Monooxygenase</keyword>
<reference evidence="2 3" key="1">
    <citation type="submission" date="2021-06" db="EMBL/GenBank/DDBJ databases">
        <title>Caerostris extrusa draft genome.</title>
        <authorList>
            <person name="Kono N."/>
            <person name="Arakawa K."/>
        </authorList>
    </citation>
    <scope>NUCLEOTIDE SEQUENCE [LARGE SCALE GENOMIC DNA]</scope>
</reference>
<keyword evidence="3" id="KW-1185">Reference proteome</keyword>
<dbReference type="EMBL" id="BPLR01014463">
    <property type="protein sequence ID" value="GIY68906.1"/>
    <property type="molecule type" value="Genomic_DNA"/>
</dbReference>
<dbReference type="InterPro" id="IPR008977">
    <property type="entry name" value="PHM/PNGase_F_dom_sf"/>
</dbReference>
<evidence type="ECO:0000259" key="1">
    <source>
        <dbReference type="Pfam" id="PF01082"/>
    </source>
</evidence>
<dbReference type="InterPro" id="IPR036939">
    <property type="entry name" value="Cu2_ascorb_mOase_N_sf"/>
</dbReference>
<dbReference type="PRINTS" id="PR00767">
    <property type="entry name" value="DBMONOXGNASE"/>
</dbReference>
<dbReference type="InterPro" id="IPR000323">
    <property type="entry name" value="Cu2_ascorb_mOase_N"/>
</dbReference>
<dbReference type="AlphaFoldDB" id="A0AAV4VFJ8"/>
<dbReference type="GO" id="GO:0042421">
    <property type="term" value="P:norepinephrine biosynthetic process"/>
    <property type="evidence" value="ECO:0007669"/>
    <property type="project" value="TreeGrafter"/>
</dbReference>
<accession>A0AAV4VFJ8</accession>
<protein>
    <submittedName>
        <fullName evidence="2">DBH-like monooxygenase protein 1-like protein</fullName>
    </submittedName>
</protein>
<dbReference type="GO" id="GO:0005615">
    <property type="term" value="C:extracellular space"/>
    <property type="evidence" value="ECO:0007669"/>
    <property type="project" value="TreeGrafter"/>
</dbReference>
<sequence length="145" mass="16654">MTPFGLSHKKKNKLPDDVRIWNIRLPNITIPDDTDTTYWCKIVKAPPLNKKHHVIQVEPLISEKSLRYVHHMVLYRCLGATARELEPHVHHTGQPCYAPDTPHTSKCESIYAAWGNRWIGFGNAGTSWTATWRQAKSLFLIRSSL</sequence>
<dbReference type="GO" id="GO:0030667">
    <property type="term" value="C:secretory granule membrane"/>
    <property type="evidence" value="ECO:0007669"/>
    <property type="project" value="TreeGrafter"/>
</dbReference>
<dbReference type="InterPro" id="IPR000945">
    <property type="entry name" value="DBH-like"/>
</dbReference>
<evidence type="ECO:0000313" key="2">
    <source>
        <dbReference type="EMBL" id="GIY68906.1"/>
    </source>
</evidence>
<dbReference type="Proteomes" id="UP001054945">
    <property type="component" value="Unassembled WGS sequence"/>
</dbReference>
<keyword evidence="2" id="KW-0560">Oxidoreductase</keyword>
<organism evidence="2 3">
    <name type="scientific">Caerostris extrusa</name>
    <name type="common">Bark spider</name>
    <name type="synonym">Caerostris bankana</name>
    <dbReference type="NCBI Taxonomy" id="172846"/>
    <lineage>
        <taxon>Eukaryota</taxon>
        <taxon>Metazoa</taxon>
        <taxon>Ecdysozoa</taxon>
        <taxon>Arthropoda</taxon>
        <taxon>Chelicerata</taxon>
        <taxon>Arachnida</taxon>
        <taxon>Araneae</taxon>
        <taxon>Araneomorphae</taxon>
        <taxon>Entelegynae</taxon>
        <taxon>Araneoidea</taxon>
        <taxon>Araneidae</taxon>
        <taxon>Caerostris</taxon>
    </lineage>
</organism>
<dbReference type="GO" id="GO:0042420">
    <property type="term" value="P:dopamine catabolic process"/>
    <property type="evidence" value="ECO:0007669"/>
    <property type="project" value="TreeGrafter"/>
</dbReference>
<dbReference type="PANTHER" id="PTHR10157:SF23">
    <property type="entry name" value="MOXD1 HOMOLOG 1"/>
    <property type="match status" value="1"/>
</dbReference>
<evidence type="ECO:0000313" key="3">
    <source>
        <dbReference type="Proteomes" id="UP001054945"/>
    </source>
</evidence>
<dbReference type="PANTHER" id="PTHR10157">
    <property type="entry name" value="DOPAMINE BETA HYDROXYLASE RELATED"/>
    <property type="match status" value="1"/>
</dbReference>
<dbReference type="GO" id="GO:0005507">
    <property type="term" value="F:copper ion binding"/>
    <property type="evidence" value="ECO:0007669"/>
    <property type="project" value="InterPro"/>
</dbReference>
<proteinExistence type="predicted"/>
<dbReference type="Gene3D" id="2.60.120.310">
    <property type="entry name" value="Copper type II, ascorbate-dependent monooxygenase, N-terminal domain"/>
    <property type="match status" value="1"/>
</dbReference>